<dbReference type="GO" id="GO:0006364">
    <property type="term" value="P:rRNA processing"/>
    <property type="evidence" value="ECO:0007669"/>
    <property type="project" value="InterPro"/>
</dbReference>
<dbReference type="Proteomes" id="UP001344447">
    <property type="component" value="Unassembled WGS sequence"/>
</dbReference>
<keyword evidence="3" id="KW-1185">Reference proteome</keyword>
<dbReference type="PANTHER" id="PTHR22734:SF2">
    <property type="entry name" value="U3 SMALL NUCLEOLAR RIBONUCLEOPROTEIN PROTEIN IMP4"/>
    <property type="match status" value="1"/>
</dbReference>
<protein>
    <recommendedName>
        <fullName evidence="1">Brix domain-containing protein</fullName>
    </recommendedName>
</protein>
<dbReference type="GO" id="GO:0042274">
    <property type="term" value="P:ribosomal small subunit biogenesis"/>
    <property type="evidence" value="ECO:0007669"/>
    <property type="project" value="UniProtKB-ARBA"/>
</dbReference>
<sequence length="287" mass="33570">MLRRNARLRQEYLYRKNLEGADKEDYEKKRRIKKALDEGKPIPTELVDFEFKHRDEMKLDQLDGKNPKSSIDDEYARAGIQDPKVLVTTSREPSSRLIQFTKELRMLFPNSQKMNRGAHVVKELVDACRANDVTDLVIAHEHRGEPVGLVISHLPYGPTAYFEIKNCVMIHDIEEATPPSLAFPHLIFNNFTTPLGERTENILKYLFPVPKDDSRRVVTFSNDNDFISFRHHIYEKDGYKNVILKEIGPRFELKLYKIQLGTVDQDEADLEWVYKPYMNSTKNRLFL</sequence>
<feature type="domain" description="Brix" evidence="1">
    <location>
        <begin position="83"/>
        <end position="264"/>
    </location>
</feature>
<dbReference type="AlphaFoldDB" id="A0AAN7UDS4"/>
<accession>A0AAN7UDS4</accession>
<dbReference type="SMART" id="SM00879">
    <property type="entry name" value="Brix"/>
    <property type="match status" value="1"/>
</dbReference>
<dbReference type="GO" id="GO:0032040">
    <property type="term" value="C:small-subunit processome"/>
    <property type="evidence" value="ECO:0007669"/>
    <property type="project" value="TreeGrafter"/>
</dbReference>
<dbReference type="PANTHER" id="PTHR22734">
    <property type="entry name" value="U3 SMALL NUCLEOLAR RIBONUCLEOPROTEIN PROTEIN IMP4"/>
    <property type="match status" value="1"/>
</dbReference>
<evidence type="ECO:0000313" key="2">
    <source>
        <dbReference type="EMBL" id="KAK5584430.1"/>
    </source>
</evidence>
<dbReference type="GO" id="GO:0030515">
    <property type="term" value="F:snoRNA binding"/>
    <property type="evidence" value="ECO:0007669"/>
    <property type="project" value="TreeGrafter"/>
</dbReference>
<gene>
    <name evidence="2" type="ORF">RB653_006041</name>
</gene>
<name>A0AAN7UDS4_9MYCE</name>
<evidence type="ECO:0000259" key="1">
    <source>
        <dbReference type="PROSITE" id="PS50833"/>
    </source>
</evidence>
<dbReference type="InterPro" id="IPR007109">
    <property type="entry name" value="Brix"/>
</dbReference>
<dbReference type="GO" id="GO:0042134">
    <property type="term" value="F:rRNA primary transcript binding"/>
    <property type="evidence" value="ECO:0007669"/>
    <property type="project" value="InterPro"/>
</dbReference>
<reference evidence="2 3" key="1">
    <citation type="submission" date="2023-11" db="EMBL/GenBank/DDBJ databases">
        <title>Dfirmibasis_genome.</title>
        <authorList>
            <person name="Edelbroek B."/>
            <person name="Kjellin J."/>
            <person name="Jerlstrom-Hultqvist J."/>
            <person name="Soderbom F."/>
        </authorList>
    </citation>
    <scope>NUCLEOTIDE SEQUENCE [LARGE SCALE GENOMIC DNA]</scope>
    <source>
        <strain evidence="2 3">TNS-C-14</strain>
    </source>
</reference>
<dbReference type="EMBL" id="JAVFKY010000001">
    <property type="protein sequence ID" value="KAK5584430.1"/>
    <property type="molecule type" value="Genomic_DNA"/>
</dbReference>
<dbReference type="GO" id="GO:0005654">
    <property type="term" value="C:nucleoplasm"/>
    <property type="evidence" value="ECO:0007669"/>
    <property type="project" value="UniProtKB-ARBA"/>
</dbReference>
<proteinExistence type="predicted"/>
<dbReference type="SUPFAM" id="SSF52954">
    <property type="entry name" value="Class II aaRS ABD-related"/>
    <property type="match status" value="1"/>
</dbReference>
<dbReference type="GO" id="GO:0034457">
    <property type="term" value="C:Mpp10 complex"/>
    <property type="evidence" value="ECO:0007669"/>
    <property type="project" value="UniProtKB-ARBA"/>
</dbReference>
<dbReference type="PROSITE" id="PS50833">
    <property type="entry name" value="BRIX"/>
    <property type="match status" value="1"/>
</dbReference>
<comment type="caution">
    <text evidence="2">The sequence shown here is derived from an EMBL/GenBank/DDBJ whole genome shotgun (WGS) entry which is preliminary data.</text>
</comment>
<dbReference type="Pfam" id="PF04427">
    <property type="entry name" value="Brix"/>
    <property type="match status" value="1"/>
</dbReference>
<organism evidence="2 3">
    <name type="scientific">Dictyostelium firmibasis</name>
    <dbReference type="NCBI Taxonomy" id="79012"/>
    <lineage>
        <taxon>Eukaryota</taxon>
        <taxon>Amoebozoa</taxon>
        <taxon>Evosea</taxon>
        <taxon>Eumycetozoa</taxon>
        <taxon>Dictyostelia</taxon>
        <taxon>Dictyosteliales</taxon>
        <taxon>Dictyosteliaceae</taxon>
        <taxon>Dictyostelium</taxon>
    </lineage>
</organism>
<dbReference type="InterPro" id="IPR044281">
    <property type="entry name" value="IMP4/RPF1"/>
</dbReference>
<dbReference type="Gene3D" id="3.40.50.10480">
    <property type="entry name" value="Probable brix-domain ribosomal biogenesis protein"/>
    <property type="match status" value="1"/>
</dbReference>
<dbReference type="FunFam" id="3.40.50.10480:FF:000001">
    <property type="entry name" value="IMP4, U3 small nucleolar ribonucleoprotein"/>
    <property type="match status" value="1"/>
</dbReference>
<evidence type="ECO:0000313" key="3">
    <source>
        <dbReference type="Proteomes" id="UP001344447"/>
    </source>
</evidence>